<evidence type="ECO:0000313" key="9">
    <source>
        <dbReference type="EMBL" id="MBD1547881.1"/>
    </source>
</evidence>
<feature type="transmembrane region" description="Helical" evidence="7">
    <location>
        <begin position="213"/>
        <end position="234"/>
    </location>
</feature>
<proteinExistence type="inferred from homology"/>
<feature type="transmembrane region" description="Helical" evidence="7">
    <location>
        <begin position="183"/>
        <end position="201"/>
    </location>
</feature>
<dbReference type="Pfam" id="PF00892">
    <property type="entry name" value="EamA"/>
    <property type="match status" value="2"/>
</dbReference>
<evidence type="ECO:0000256" key="7">
    <source>
        <dbReference type="SAM" id="Phobius"/>
    </source>
</evidence>
<evidence type="ECO:0000256" key="4">
    <source>
        <dbReference type="ARBA" id="ARBA00022989"/>
    </source>
</evidence>
<dbReference type="InterPro" id="IPR000620">
    <property type="entry name" value="EamA_dom"/>
</dbReference>
<feature type="domain" description="EamA" evidence="8">
    <location>
        <begin position="184"/>
        <end position="311"/>
    </location>
</feature>
<reference evidence="9" key="1">
    <citation type="submission" date="2020-05" db="EMBL/GenBank/DDBJ databases">
        <title>Identification of trans-AT polyketide cluster in two marine bacteria, producers of a novel glutaramide-containing polyketide sesbanimide D and analogs.</title>
        <authorList>
            <person name="Kacar D."/>
            <person name="Rodriguez P."/>
            <person name="Canedo L."/>
            <person name="Gonzalez E."/>
            <person name="Galan B."/>
            <person name="De La Calle F."/>
            <person name="Garcia J.L."/>
        </authorList>
    </citation>
    <scope>NUCLEOTIDE SEQUENCE</scope>
    <source>
        <strain evidence="9">PHM038</strain>
    </source>
</reference>
<dbReference type="AlphaFoldDB" id="A0A926S6S6"/>
<evidence type="ECO:0000256" key="1">
    <source>
        <dbReference type="ARBA" id="ARBA00004141"/>
    </source>
</evidence>
<keyword evidence="4 7" id="KW-1133">Transmembrane helix</keyword>
<feature type="domain" description="EamA" evidence="8">
    <location>
        <begin position="41"/>
        <end position="172"/>
    </location>
</feature>
<feature type="transmembrane region" description="Helical" evidence="7">
    <location>
        <begin position="139"/>
        <end position="171"/>
    </location>
</feature>
<feature type="transmembrane region" description="Helical" evidence="7">
    <location>
        <begin position="295"/>
        <end position="312"/>
    </location>
</feature>
<comment type="similarity">
    <text evidence="2">Belongs to the drug/metabolite transporter (DMT) superfamily. 10 TMS drug/metabolite exporter (DME) (TC 2.A.7.3) family.</text>
</comment>
<dbReference type="EMBL" id="JABFCZ010000018">
    <property type="protein sequence ID" value="MBD1547881.1"/>
    <property type="molecule type" value="Genomic_DNA"/>
</dbReference>
<evidence type="ECO:0000256" key="5">
    <source>
        <dbReference type="ARBA" id="ARBA00023136"/>
    </source>
</evidence>
<feature type="transmembrane region" description="Helical" evidence="7">
    <location>
        <begin position="105"/>
        <end position="127"/>
    </location>
</feature>
<dbReference type="GO" id="GO:0016020">
    <property type="term" value="C:membrane"/>
    <property type="evidence" value="ECO:0007669"/>
    <property type="project" value="UniProtKB-SubCell"/>
</dbReference>
<dbReference type="PANTHER" id="PTHR22911">
    <property type="entry name" value="ACYL-MALONYL CONDENSING ENZYME-RELATED"/>
    <property type="match status" value="1"/>
</dbReference>
<feature type="transmembrane region" description="Helical" evidence="7">
    <location>
        <begin position="67"/>
        <end position="85"/>
    </location>
</feature>
<gene>
    <name evidence="9" type="ORF">HK439_16555</name>
</gene>
<dbReference type="PANTHER" id="PTHR22911:SF6">
    <property type="entry name" value="SOLUTE CARRIER FAMILY 35 MEMBER G1"/>
    <property type="match status" value="1"/>
</dbReference>
<keyword evidence="3 7" id="KW-0812">Transmembrane</keyword>
<feature type="transmembrane region" description="Helical" evidence="7">
    <location>
        <begin position="41"/>
        <end position="60"/>
    </location>
</feature>
<dbReference type="InterPro" id="IPR037185">
    <property type="entry name" value="EmrE-like"/>
</dbReference>
<evidence type="ECO:0000256" key="3">
    <source>
        <dbReference type="ARBA" id="ARBA00022692"/>
    </source>
</evidence>
<evidence type="ECO:0000256" key="6">
    <source>
        <dbReference type="SAM" id="MobiDB-lite"/>
    </source>
</evidence>
<dbReference type="Proteomes" id="UP000598467">
    <property type="component" value="Unassembled WGS sequence"/>
</dbReference>
<comment type="caution">
    <text evidence="9">The sequence shown here is derived from an EMBL/GenBank/DDBJ whole genome shotgun (WGS) entry which is preliminary data.</text>
</comment>
<feature type="region of interest" description="Disordered" evidence="6">
    <location>
        <begin position="1"/>
        <end position="23"/>
    </location>
</feature>
<dbReference type="RefSeq" id="WP_190292639.1">
    <property type="nucleotide sequence ID" value="NZ_JABFCZ010000018.1"/>
</dbReference>
<feature type="transmembrane region" description="Helical" evidence="7">
    <location>
        <begin position="240"/>
        <end position="257"/>
    </location>
</feature>
<dbReference type="SUPFAM" id="SSF103481">
    <property type="entry name" value="Multidrug resistance efflux transporter EmrE"/>
    <property type="match status" value="2"/>
</dbReference>
<organism evidence="9 10">
    <name type="scientific">Roseibium aggregatum</name>
    <dbReference type="NCBI Taxonomy" id="187304"/>
    <lineage>
        <taxon>Bacteria</taxon>
        <taxon>Pseudomonadati</taxon>
        <taxon>Pseudomonadota</taxon>
        <taxon>Alphaproteobacteria</taxon>
        <taxon>Hyphomicrobiales</taxon>
        <taxon>Stappiaceae</taxon>
        <taxon>Roseibium</taxon>
    </lineage>
</organism>
<keyword evidence="5 7" id="KW-0472">Membrane</keyword>
<sequence length="333" mass="35983">MDKAPDKAPADSSAPDSANRPEDNRSRFRLPVWDDLPPNTIGALWILLAAFLFTIMATFIKMAGENISVFQILAIRQLVMVVIVAPKILRGLPTSLATHRPDLQIARVIFATIAMLCGFTAIIKLPLADATALGFSKTFFITIFAIFFLGEQVGIHRWGATIVGFIGVLLMLRPEGTGFVDPYALLAIMGAAGAGIVMIILRILTRTDSPTTILTYQALLVGLLMIGPAIYTWHAPTLEQWGILILVGVVAWGSQMCNIKAFRAGEATAIASLDYTRLLYAAIIGVVVFGNWPSVETLAGAAIIIGASLYTVRREAKRGRQLARAAEGRGYNN</sequence>
<protein>
    <submittedName>
        <fullName evidence="9">DMT family transporter</fullName>
    </submittedName>
</protein>
<evidence type="ECO:0000259" key="8">
    <source>
        <dbReference type="Pfam" id="PF00892"/>
    </source>
</evidence>
<accession>A0A926S6S6</accession>
<comment type="subcellular location">
    <subcellularLocation>
        <location evidence="1">Membrane</location>
        <topology evidence="1">Multi-pass membrane protein</topology>
    </subcellularLocation>
</comment>
<evidence type="ECO:0000313" key="10">
    <source>
        <dbReference type="Proteomes" id="UP000598467"/>
    </source>
</evidence>
<name>A0A926S6S6_9HYPH</name>
<evidence type="ECO:0000256" key="2">
    <source>
        <dbReference type="ARBA" id="ARBA00009853"/>
    </source>
</evidence>
<feature type="transmembrane region" description="Helical" evidence="7">
    <location>
        <begin position="269"/>
        <end position="289"/>
    </location>
</feature>